<dbReference type="AlphaFoldDB" id="S7RIU2"/>
<sequence>MVMHPIRVLTRLYSQGWTHTRRVVGDFSGLSPACWITALPLTVVASGSTATGSYSTLQVRHSLNNVPSGIS</sequence>
<name>S7RIU2_GLOTA</name>
<dbReference type="Proteomes" id="UP000030669">
    <property type="component" value="Unassembled WGS sequence"/>
</dbReference>
<gene>
    <name evidence="1" type="ORF">GLOTRDRAFT_100963</name>
</gene>
<protein>
    <submittedName>
        <fullName evidence="1">Uncharacterized protein</fullName>
    </submittedName>
</protein>
<dbReference type="HOGENOM" id="CLU_2740259_0_0_1"/>
<dbReference type="GeneID" id="19298409"/>
<organism evidence="1 2">
    <name type="scientific">Gloeophyllum trabeum (strain ATCC 11539 / FP-39264 / Madison 617)</name>
    <name type="common">Brown rot fungus</name>
    <dbReference type="NCBI Taxonomy" id="670483"/>
    <lineage>
        <taxon>Eukaryota</taxon>
        <taxon>Fungi</taxon>
        <taxon>Dikarya</taxon>
        <taxon>Basidiomycota</taxon>
        <taxon>Agaricomycotina</taxon>
        <taxon>Agaricomycetes</taxon>
        <taxon>Gloeophyllales</taxon>
        <taxon>Gloeophyllaceae</taxon>
        <taxon>Gloeophyllum</taxon>
    </lineage>
</organism>
<reference evidence="1 2" key="1">
    <citation type="journal article" date="2012" name="Science">
        <title>The Paleozoic origin of enzymatic lignin decomposition reconstructed from 31 fungal genomes.</title>
        <authorList>
            <person name="Floudas D."/>
            <person name="Binder M."/>
            <person name="Riley R."/>
            <person name="Barry K."/>
            <person name="Blanchette R.A."/>
            <person name="Henrissat B."/>
            <person name="Martinez A.T."/>
            <person name="Otillar R."/>
            <person name="Spatafora J.W."/>
            <person name="Yadav J.S."/>
            <person name="Aerts A."/>
            <person name="Benoit I."/>
            <person name="Boyd A."/>
            <person name="Carlson A."/>
            <person name="Copeland A."/>
            <person name="Coutinho P.M."/>
            <person name="de Vries R.P."/>
            <person name="Ferreira P."/>
            <person name="Findley K."/>
            <person name="Foster B."/>
            <person name="Gaskell J."/>
            <person name="Glotzer D."/>
            <person name="Gorecki P."/>
            <person name="Heitman J."/>
            <person name="Hesse C."/>
            <person name="Hori C."/>
            <person name="Igarashi K."/>
            <person name="Jurgens J.A."/>
            <person name="Kallen N."/>
            <person name="Kersten P."/>
            <person name="Kohler A."/>
            <person name="Kuees U."/>
            <person name="Kumar T.K.A."/>
            <person name="Kuo A."/>
            <person name="LaButti K."/>
            <person name="Larrondo L.F."/>
            <person name="Lindquist E."/>
            <person name="Ling A."/>
            <person name="Lombard V."/>
            <person name="Lucas S."/>
            <person name="Lundell T."/>
            <person name="Martin R."/>
            <person name="McLaughlin D.J."/>
            <person name="Morgenstern I."/>
            <person name="Morin E."/>
            <person name="Murat C."/>
            <person name="Nagy L.G."/>
            <person name="Nolan M."/>
            <person name="Ohm R.A."/>
            <person name="Patyshakuliyeva A."/>
            <person name="Rokas A."/>
            <person name="Ruiz-Duenas F.J."/>
            <person name="Sabat G."/>
            <person name="Salamov A."/>
            <person name="Samejima M."/>
            <person name="Schmutz J."/>
            <person name="Slot J.C."/>
            <person name="St John F."/>
            <person name="Stenlid J."/>
            <person name="Sun H."/>
            <person name="Sun S."/>
            <person name="Syed K."/>
            <person name="Tsang A."/>
            <person name="Wiebenga A."/>
            <person name="Young D."/>
            <person name="Pisabarro A."/>
            <person name="Eastwood D.C."/>
            <person name="Martin F."/>
            <person name="Cullen D."/>
            <person name="Grigoriev I.V."/>
            <person name="Hibbett D.S."/>
        </authorList>
    </citation>
    <scope>NUCLEOTIDE SEQUENCE [LARGE SCALE GENOMIC DNA]</scope>
    <source>
        <strain evidence="1 2">ATCC 11539</strain>
    </source>
</reference>
<keyword evidence="2" id="KW-1185">Reference proteome</keyword>
<dbReference type="EMBL" id="KB469307">
    <property type="protein sequence ID" value="EPQ52494.1"/>
    <property type="molecule type" value="Genomic_DNA"/>
</dbReference>
<proteinExistence type="predicted"/>
<accession>S7RIU2</accession>
<evidence type="ECO:0000313" key="1">
    <source>
        <dbReference type="EMBL" id="EPQ52494.1"/>
    </source>
</evidence>
<dbReference type="KEGG" id="gtr:GLOTRDRAFT_100963"/>
<evidence type="ECO:0000313" key="2">
    <source>
        <dbReference type="Proteomes" id="UP000030669"/>
    </source>
</evidence>
<dbReference type="RefSeq" id="XP_007868805.1">
    <property type="nucleotide sequence ID" value="XM_007870614.1"/>
</dbReference>